<keyword evidence="1" id="KW-0472">Membrane</keyword>
<evidence type="ECO:0000256" key="1">
    <source>
        <dbReference type="SAM" id="Phobius"/>
    </source>
</evidence>
<reference evidence="2 3" key="1">
    <citation type="journal article" date="2015" name="Nature">
        <title>rRNA introns, odd ribosomes, and small enigmatic genomes across a large radiation of phyla.</title>
        <authorList>
            <person name="Brown C.T."/>
            <person name="Hug L.A."/>
            <person name="Thomas B.C."/>
            <person name="Sharon I."/>
            <person name="Castelle C.J."/>
            <person name="Singh A."/>
            <person name="Wilkins M.J."/>
            <person name="Williams K.H."/>
            <person name="Banfield J.F."/>
        </authorList>
    </citation>
    <scope>NUCLEOTIDE SEQUENCE [LARGE SCALE GENOMIC DNA]</scope>
</reference>
<feature type="transmembrane region" description="Helical" evidence="1">
    <location>
        <begin position="75"/>
        <end position="95"/>
    </location>
</feature>
<gene>
    <name evidence="2" type="ORF">UV02_C0017G0008</name>
</gene>
<evidence type="ECO:0000313" key="3">
    <source>
        <dbReference type="Proteomes" id="UP000034516"/>
    </source>
</evidence>
<comment type="caution">
    <text evidence="2">The sequence shown here is derived from an EMBL/GenBank/DDBJ whole genome shotgun (WGS) entry which is preliminary data.</text>
</comment>
<sequence>MGIVSDFQKHEVFIKQALTSAKSDALWRELSDYHHKQIQNFQHERLIHLLVTLTYAIANLMSFAITLAFPNIGTVILNIILLVMLVFYARHYFVLENGVQRLYRLDREIIKKLFRHIK</sequence>
<evidence type="ECO:0008006" key="4">
    <source>
        <dbReference type="Google" id="ProtNLM"/>
    </source>
</evidence>
<evidence type="ECO:0000313" key="2">
    <source>
        <dbReference type="EMBL" id="KKS42349.1"/>
    </source>
</evidence>
<dbReference type="AlphaFoldDB" id="A0A0G0Z0R2"/>
<accession>A0A0G0Z0R2</accession>
<keyword evidence="1" id="KW-1133">Transmembrane helix</keyword>
<protein>
    <recommendedName>
        <fullName evidence="4">SMODS and SLOG-associating 2TM effector domain-containing protein</fullName>
    </recommendedName>
</protein>
<feature type="transmembrane region" description="Helical" evidence="1">
    <location>
        <begin position="46"/>
        <end position="69"/>
    </location>
</feature>
<organism evidence="2 3">
    <name type="scientific">Candidatus Kuenenbacteria bacterium GW2011_GWA2_42_15</name>
    <dbReference type="NCBI Taxonomy" id="1618677"/>
    <lineage>
        <taxon>Bacteria</taxon>
        <taxon>Candidatus Kueneniibacteriota</taxon>
    </lineage>
</organism>
<dbReference type="Proteomes" id="UP000034516">
    <property type="component" value="Unassembled WGS sequence"/>
</dbReference>
<keyword evidence="1" id="KW-0812">Transmembrane</keyword>
<dbReference type="EMBL" id="LCCW01000017">
    <property type="protein sequence ID" value="KKS42349.1"/>
    <property type="molecule type" value="Genomic_DNA"/>
</dbReference>
<name>A0A0G0Z0R2_9BACT</name>
<proteinExistence type="predicted"/>